<organism evidence="3">
    <name type="scientific">Cyanophora biloba</name>
    <dbReference type="NCBI Taxonomy" id="1489483"/>
    <lineage>
        <taxon>Eukaryota</taxon>
        <taxon>Glaucocystophyceae</taxon>
        <taxon>Cyanophorales</taxon>
        <taxon>Cyanophoraceae</taxon>
        <taxon>Cyanophora</taxon>
    </lineage>
</organism>
<feature type="transmembrane region" description="Helical" evidence="1">
    <location>
        <begin position="12"/>
        <end position="31"/>
    </location>
</feature>
<keyword evidence="1" id="KW-1133">Transmembrane helix</keyword>
<feature type="transmembrane region" description="Helical" evidence="1">
    <location>
        <begin position="115"/>
        <end position="132"/>
    </location>
</feature>
<evidence type="ECO:0000256" key="1">
    <source>
        <dbReference type="SAM" id="Phobius"/>
    </source>
</evidence>
<dbReference type="AlphaFoldDB" id="A0A873WYN4"/>
<dbReference type="EMBL" id="MT919636">
    <property type="protein sequence ID" value="QPB15038.1"/>
    <property type="molecule type" value="Genomic_DNA"/>
</dbReference>
<evidence type="ECO:0000313" key="3">
    <source>
        <dbReference type="EMBL" id="QPB15038.1"/>
    </source>
</evidence>
<keyword evidence="3" id="KW-0496">Mitochondrion</keyword>
<feature type="transmembrane region" description="Helical" evidence="1">
    <location>
        <begin position="198"/>
        <end position="220"/>
    </location>
</feature>
<name>A0A873WYN4_9EUKA</name>
<accession>A0A873WYN4</accession>
<protein>
    <submittedName>
        <fullName evidence="3">NuoN</fullName>
    </submittedName>
</protein>
<keyword evidence="1" id="KW-0812">Transmembrane</keyword>
<keyword evidence="1" id="KW-0472">Membrane</keyword>
<feature type="transmembrane region" description="Helical" evidence="1">
    <location>
        <begin position="138"/>
        <end position="156"/>
    </location>
</feature>
<feature type="domain" description="NADH:quinone oxidoreductase/Mrp antiporter transmembrane" evidence="2">
    <location>
        <begin position="134"/>
        <end position="200"/>
    </location>
</feature>
<dbReference type="InterPro" id="IPR001750">
    <property type="entry name" value="ND/Mrp_TM"/>
</dbReference>
<proteinExistence type="predicted"/>
<feature type="transmembrane region" description="Helical" evidence="1">
    <location>
        <begin position="43"/>
        <end position="64"/>
    </location>
</feature>
<feature type="transmembrane region" description="Helical" evidence="1">
    <location>
        <begin position="84"/>
        <end position="103"/>
    </location>
</feature>
<dbReference type="Pfam" id="PF00361">
    <property type="entry name" value="Proton_antipo_M"/>
    <property type="match status" value="1"/>
</dbReference>
<reference evidence="3" key="2">
    <citation type="submission" date="2020-08" db="EMBL/GenBank/DDBJ databases">
        <authorList>
            <person name="Russell S.R."/>
            <person name="Jackson C."/>
            <person name="Reyes-Prieto A."/>
        </authorList>
    </citation>
    <scope>NUCLEOTIDE SEQUENCE</scope>
    <source>
        <strain evidence="3">UTEX LB 2766</strain>
    </source>
</reference>
<dbReference type="GeneID" id="63648288"/>
<dbReference type="RefSeq" id="YP_010041672.1">
    <property type="nucleotide sequence ID" value="NC_054207.1"/>
</dbReference>
<sequence>MRLDTNHLLFAPQFYFLFCVIILLVFGIFWHQPRIKNTLNQSILVKSSVESVSLGFAISILLHYSLIQHNNAFLFDIYIYFKSYSTFTKTFLFTISNIILLSSLNSIKNKKLKQYEFAILIGFATIGAIFIVNSSNLLVTYLALELQTLVIYTLVIETRSFKNNIRANINYFVLRIFASGILSVAIEKYFMLKNNTFLETYLIIEIILGIGIILIPIYLYKRKRKPAVHTYVILAFVPHFLTDSNIADIYDFLSKNIQKNYGKILVKKNILFTYKQDLDMLIGHKKDDPNKKFTSIIIEYSFIHPVDFNEFKSLIHFCFKTIERSNLDKLFPISIYIEYFTQDINVFGYIKHILKTEKK</sequence>
<geneLocation type="mitochondrion" evidence="3"/>
<feature type="transmembrane region" description="Helical" evidence="1">
    <location>
        <begin position="168"/>
        <end position="186"/>
    </location>
</feature>
<reference evidence="3" key="1">
    <citation type="journal article" date="2020" name="J. Eukaryot. Microbiol.">
        <title>High Sequence Divergence but Limited Architectural Rearrangements in Organelle Genomes of Cyanophora (Glaucophyta) Species.</title>
        <authorList>
            <person name="Russell S."/>
            <person name="Jackson C."/>
            <person name="Reyes-Prieto A."/>
        </authorList>
    </citation>
    <scope>NUCLEOTIDE SEQUENCE</scope>
    <source>
        <strain evidence="3">UTEX LB 2766</strain>
    </source>
</reference>
<evidence type="ECO:0000259" key="2">
    <source>
        <dbReference type="Pfam" id="PF00361"/>
    </source>
</evidence>
<gene>
    <name evidence="3" type="primary">nuoN</name>
</gene>